<reference evidence="3" key="1">
    <citation type="submission" date="2022-10" db="EMBL/GenBank/DDBJ databases">
        <title>Genome assembly of Pristionchus species.</title>
        <authorList>
            <person name="Yoshida K."/>
            <person name="Sommer R.J."/>
        </authorList>
    </citation>
    <scope>NUCLEOTIDE SEQUENCE [LARGE SCALE GENOMIC DNA]</scope>
    <source>
        <strain evidence="3">RS5460</strain>
    </source>
</reference>
<protein>
    <recommendedName>
        <fullName evidence="4">G protein-coupled receptor</fullName>
    </recommendedName>
</protein>
<feature type="non-terminal residue" evidence="2">
    <location>
        <position position="1"/>
    </location>
</feature>
<evidence type="ECO:0000256" key="1">
    <source>
        <dbReference type="SAM" id="Phobius"/>
    </source>
</evidence>
<keyword evidence="1" id="KW-0472">Membrane</keyword>
<keyword evidence="1" id="KW-1133">Transmembrane helix</keyword>
<accession>A0AAN4Z3W7</accession>
<evidence type="ECO:0000313" key="3">
    <source>
        <dbReference type="Proteomes" id="UP001328107"/>
    </source>
</evidence>
<proteinExistence type="predicted"/>
<organism evidence="2 3">
    <name type="scientific">Pristionchus mayeri</name>
    <dbReference type="NCBI Taxonomy" id="1317129"/>
    <lineage>
        <taxon>Eukaryota</taxon>
        <taxon>Metazoa</taxon>
        <taxon>Ecdysozoa</taxon>
        <taxon>Nematoda</taxon>
        <taxon>Chromadorea</taxon>
        <taxon>Rhabditida</taxon>
        <taxon>Rhabditina</taxon>
        <taxon>Diplogasteromorpha</taxon>
        <taxon>Diplogasteroidea</taxon>
        <taxon>Neodiplogasteridae</taxon>
        <taxon>Pristionchus</taxon>
    </lineage>
</organism>
<sequence length="124" mass="14343">PKVMFNYDRKCPGFSIFNITYSEEVIEVFWQIDDVAYIAYNNVMLYFSPFAIVANILSACVLLTKELRNPFNFLMSLMCIEVVIPLLIRMSLEYRSNSLECSVETMTYSLALHSLIAIVSWTPF</sequence>
<dbReference type="InterPro" id="IPR053219">
    <property type="entry name" value="GPCR_Dmsr-1"/>
</dbReference>
<feature type="non-terminal residue" evidence="2">
    <location>
        <position position="124"/>
    </location>
</feature>
<feature type="transmembrane region" description="Helical" evidence="1">
    <location>
        <begin position="70"/>
        <end position="88"/>
    </location>
</feature>
<dbReference type="GO" id="GO:0005886">
    <property type="term" value="C:plasma membrane"/>
    <property type="evidence" value="ECO:0007669"/>
    <property type="project" value="TreeGrafter"/>
</dbReference>
<gene>
    <name evidence="2" type="ORF">PMAYCL1PPCAC_01107</name>
</gene>
<dbReference type="GO" id="GO:0008528">
    <property type="term" value="F:G protein-coupled peptide receptor activity"/>
    <property type="evidence" value="ECO:0007669"/>
    <property type="project" value="TreeGrafter"/>
</dbReference>
<feature type="transmembrane region" description="Helical" evidence="1">
    <location>
        <begin position="43"/>
        <end position="64"/>
    </location>
</feature>
<dbReference type="PANTHER" id="PTHR46273:SF14">
    <property type="entry name" value="G-PROTEIN COUPLED RECEPTOR DMSR-1"/>
    <property type="match status" value="1"/>
</dbReference>
<dbReference type="Proteomes" id="UP001328107">
    <property type="component" value="Unassembled WGS sequence"/>
</dbReference>
<name>A0AAN4Z3W7_9BILA</name>
<keyword evidence="1" id="KW-0812">Transmembrane</keyword>
<comment type="caution">
    <text evidence="2">The sequence shown here is derived from an EMBL/GenBank/DDBJ whole genome shotgun (WGS) entry which is preliminary data.</text>
</comment>
<dbReference type="PANTHER" id="PTHR46273">
    <property type="entry name" value="MYOSUPPRESSIN RECEPTOR 1, ISOFORM B-RELATED"/>
    <property type="match status" value="1"/>
</dbReference>
<evidence type="ECO:0008006" key="4">
    <source>
        <dbReference type="Google" id="ProtNLM"/>
    </source>
</evidence>
<dbReference type="AlphaFoldDB" id="A0AAN4Z3W7"/>
<dbReference type="EMBL" id="BTRK01000001">
    <property type="protein sequence ID" value="GMR30912.1"/>
    <property type="molecule type" value="Genomic_DNA"/>
</dbReference>
<evidence type="ECO:0000313" key="2">
    <source>
        <dbReference type="EMBL" id="GMR30912.1"/>
    </source>
</evidence>
<keyword evidence="3" id="KW-1185">Reference proteome</keyword>